<keyword evidence="4" id="KW-1185">Reference proteome</keyword>
<dbReference type="AlphaFoldDB" id="A0A1F8ADG9"/>
<dbReference type="RefSeq" id="XP_022393176.1">
    <property type="nucleotide sequence ID" value="XM_022528892.1"/>
</dbReference>
<evidence type="ECO:0000313" key="4">
    <source>
        <dbReference type="Proteomes" id="UP000179179"/>
    </source>
</evidence>
<accession>A0A1F8ADG9</accession>
<organism evidence="3 4">
    <name type="scientific">Aspergillus bombycis</name>
    <dbReference type="NCBI Taxonomy" id="109264"/>
    <lineage>
        <taxon>Eukaryota</taxon>
        <taxon>Fungi</taxon>
        <taxon>Dikarya</taxon>
        <taxon>Ascomycota</taxon>
        <taxon>Pezizomycotina</taxon>
        <taxon>Eurotiomycetes</taxon>
        <taxon>Eurotiomycetidae</taxon>
        <taxon>Eurotiales</taxon>
        <taxon>Aspergillaceae</taxon>
        <taxon>Aspergillus</taxon>
    </lineage>
</organism>
<comment type="caution">
    <text evidence="3">The sequence shown here is derived from an EMBL/GenBank/DDBJ whole genome shotgun (WGS) entry which is preliminary data.</text>
</comment>
<evidence type="ECO:0000256" key="1">
    <source>
        <dbReference type="SAM" id="Coils"/>
    </source>
</evidence>
<dbReference type="Proteomes" id="UP000179179">
    <property type="component" value="Unassembled WGS sequence"/>
</dbReference>
<feature type="region of interest" description="Disordered" evidence="2">
    <location>
        <begin position="463"/>
        <end position="515"/>
    </location>
</feature>
<dbReference type="GeneID" id="34445152"/>
<proteinExistence type="predicted"/>
<sequence>MPSKTLTPPSIPSPKGPDQHVVRAFLDQLKMLSSNAGFDAIVGIYDENNRLLDQLKSKEHDIVTLKDQMSDQERKHETALGEVFKVHEKEKGRHQETKDHVKTLKTLISDKDKCISERDKVVDELGKKLKNLESDNAKEREKLALAQREINSFQQTIQEKDTNINKMRETEASLKDKLTSTKNRVKELEDNASVLKGSLKATEASLNKLQGYAVKYSAVTEDSVIESLGKLWESAKIEIFAVLRNDLPDESLRNISAWEKLRKRELAREHKIPLPCSNTPAAKQMRLATILAILAREINKHIFLPVYIAPVDNMCHPFRQVLANEAAIDSEKESYCRSILLSLDPPTQDSLCSVGIQTVVQNVSEYLYELLPEDQRPAFYNTLSKVVQKAAVVWKPIQRSKRRYELDFDPPAADDDCDAFTFPSTEKTTTERNANQRNPNKISLAVFPRLSIIENKEITAYTTSTQLSSSQSPWVTAEREMNKEPASPTIGRMPWKRRSNTPKSLSLPNGSSKKT</sequence>
<name>A0A1F8ADG9_9EURO</name>
<protein>
    <recommendedName>
        <fullName evidence="5">MEI5 protein</fullName>
    </recommendedName>
</protein>
<keyword evidence="1" id="KW-0175">Coiled coil</keyword>
<dbReference type="SUPFAM" id="SSF57997">
    <property type="entry name" value="Tropomyosin"/>
    <property type="match status" value="1"/>
</dbReference>
<reference evidence="3 4" key="1">
    <citation type="journal article" date="2016" name="Genome Biol. Evol.">
        <title>Draft genome sequence of an aflatoxigenic Aspergillus species, A. bombycis.</title>
        <authorList>
            <person name="Moore G.G."/>
            <person name="Mack B.M."/>
            <person name="Beltz S.B."/>
            <person name="Gilbert M.K."/>
        </authorList>
    </citation>
    <scope>NUCLEOTIDE SEQUENCE [LARGE SCALE GENOMIC DNA]</scope>
    <source>
        <strain evidence="4">NRRL 26010</strain>
    </source>
</reference>
<dbReference type="OrthoDB" id="5421041at2759"/>
<gene>
    <name evidence="3" type="ORF">ABOM_001762</name>
</gene>
<feature type="compositionally biased region" description="Polar residues" evidence="2">
    <location>
        <begin position="501"/>
        <end position="515"/>
    </location>
</feature>
<feature type="coiled-coil region" evidence="1">
    <location>
        <begin position="122"/>
        <end position="205"/>
    </location>
</feature>
<feature type="coiled-coil region" evidence="1">
    <location>
        <begin position="48"/>
        <end position="75"/>
    </location>
</feature>
<evidence type="ECO:0000313" key="3">
    <source>
        <dbReference type="EMBL" id="OGM49459.1"/>
    </source>
</evidence>
<dbReference type="EMBL" id="LYCR01000008">
    <property type="protein sequence ID" value="OGM49459.1"/>
    <property type="molecule type" value="Genomic_DNA"/>
</dbReference>
<evidence type="ECO:0008006" key="5">
    <source>
        <dbReference type="Google" id="ProtNLM"/>
    </source>
</evidence>
<evidence type="ECO:0000256" key="2">
    <source>
        <dbReference type="SAM" id="MobiDB-lite"/>
    </source>
</evidence>
<feature type="compositionally biased region" description="Low complexity" evidence="2">
    <location>
        <begin position="463"/>
        <end position="472"/>
    </location>
</feature>